<evidence type="ECO:0000313" key="4">
    <source>
        <dbReference type="Proteomes" id="UP000671828"/>
    </source>
</evidence>
<feature type="signal peptide" evidence="2">
    <location>
        <begin position="1"/>
        <end position="26"/>
    </location>
</feature>
<feature type="non-terminal residue" evidence="3">
    <location>
        <position position="388"/>
    </location>
</feature>
<dbReference type="Pfam" id="PF13365">
    <property type="entry name" value="Trypsin_2"/>
    <property type="match status" value="1"/>
</dbReference>
<keyword evidence="1" id="KW-0812">Transmembrane</keyword>
<dbReference type="EMBL" id="CP072788">
    <property type="protein sequence ID" value="QTR03440.1"/>
    <property type="molecule type" value="Genomic_DNA"/>
</dbReference>
<reference evidence="3" key="1">
    <citation type="submission" date="2021-04" db="EMBL/GenBank/DDBJ databases">
        <title>Saccharothrix algeriensis WGS.</title>
        <authorList>
            <person name="Stuskova K."/>
            <person name="Hakalova E."/>
            <person name="Tebbal A.B."/>
            <person name="Eichmeier A."/>
        </authorList>
    </citation>
    <scope>NUCLEOTIDE SEQUENCE</scope>
    <source>
        <strain evidence="3">NRRL B-24137</strain>
    </source>
</reference>
<dbReference type="Gene3D" id="2.40.10.10">
    <property type="entry name" value="Trypsin-like serine proteases"/>
    <property type="match status" value="2"/>
</dbReference>
<keyword evidence="1" id="KW-1133">Transmembrane helix</keyword>
<organism evidence="3 4">
    <name type="scientific">Saccharothrix algeriensis</name>
    <dbReference type="NCBI Taxonomy" id="173560"/>
    <lineage>
        <taxon>Bacteria</taxon>
        <taxon>Bacillati</taxon>
        <taxon>Actinomycetota</taxon>
        <taxon>Actinomycetes</taxon>
        <taxon>Pseudonocardiales</taxon>
        <taxon>Pseudonocardiaceae</taxon>
        <taxon>Saccharothrix</taxon>
    </lineage>
</organism>
<dbReference type="AlphaFoldDB" id="A0A8T8HYW7"/>
<sequence>MARLGAVLGAVALLGVAMPVAPPAAAQPAGGEERAAAVARPGVVLVSVTWHGWVRDKRTGEVFGGTAGYEVRTSCSGAVISPDGYVATASRCVHTGPLGGGGALFEAAVADLAQTGRVRDAGKARAEIAQHGSAEGPVPDSAVDRRIQVERVEARGTEQVRVVAPAAVVDLVAPEDGDVAVLKVPRERLPSLEIRSDPAPVGAPVLAIGHPAPPNATADPGTEPVARNGRVTAHRTQAGRAFHEFDAADAHGTGGGPVVDLRGGVVGLISRGPTGEARSPGLAASARTLVDVLAHKGIAVGIGQHDRDYRAGLDRYFEGDHDGAVEHFDAVLAGSPGHRGATEHRRLAVEGGGEAGGPSTLLAVLAALCGGIAVATATAGTAVALARR</sequence>
<dbReference type="PANTHER" id="PTHR43019">
    <property type="entry name" value="SERINE ENDOPROTEASE DEGS"/>
    <property type="match status" value="1"/>
</dbReference>
<accession>A0A8T8HYW7</accession>
<dbReference type="PANTHER" id="PTHR43019:SF23">
    <property type="entry name" value="PROTEASE DO-LIKE 5, CHLOROPLASTIC"/>
    <property type="match status" value="1"/>
</dbReference>
<dbReference type="InterPro" id="IPR009003">
    <property type="entry name" value="Peptidase_S1_PA"/>
</dbReference>
<feature type="transmembrane region" description="Helical" evidence="1">
    <location>
        <begin position="361"/>
        <end position="386"/>
    </location>
</feature>
<evidence type="ECO:0000313" key="3">
    <source>
        <dbReference type="EMBL" id="QTR03440.1"/>
    </source>
</evidence>
<keyword evidence="1" id="KW-0472">Membrane</keyword>
<evidence type="ECO:0000256" key="1">
    <source>
        <dbReference type="SAM" id="Phobius"/>
    </source>
</evidence>
<name>A0A8T8HYW7_9PSEU</name>
<evidence type="ECO:0000256" key="2">
    <source>
        <dbReference type="SAM" id="SignalP"/>
    </source>
</evidence>
<dbReference type="InterPro" id="IPR043504">
    <property type="entry name" value="Peptidase_S1_PA_chymotrypsin"/>
</dbReference>
<keyword evidence="2" id="KW-0732">Signal</keyword>
<protein>
    <submittedName>
        <fullName evidence="3">Trypsin-like peptidase domain-containing protein</fullName>
    </submittedName>
</protein>
<dbReference type="SUPFAM" id="SSF50494">
    <property type="entry name" value="Trypsin-like serine proteases"/>
    <property type="match status" value="1"/>
</dbReference>
<gene>
    <name evidence="3" type="ORF">J7S33_31840</name>
</gene>
<feature type="chain" id="PRO_5035925433" evidence="2">
    <location>
        <begin position="27"/>
        <end position="388"/>
    </location>
</feature>
<dbReference type="Proteomes" id="UP000671828">
    <property type="component" value="Chromosome"/>
</dbReference>
<proteinExistence type="predicted"/>